<protein>
    <submittedName>
        <fullName evidence="3">Universal stress protein</fullName>
    </submittedName>
</protein>
<evidence type="ECO:0000313" key="4">
    <source>
        <dbReference type="Proteomes" id="UP001500390"/>
    </source>
</evidence>
<name>A0ABP8K8J0_9MICO</name>
<dbReference type="SUPFAM" id="SSF52402">
    <property type="entry name" value="Adenine nucleotide alpha hydrolases-like"/>
    <property type="match status" value="2"/>
</dbReference>
<proteinExistence type="inferred from homology"/>
<gene>
    <name evidence="3" type="ORF">GCM10023153_31090</name>
</gene>
<accession>A0ABP8K8J0</accession>
<dbReference type="Proteomes" id="UP001500390">
    <property type="component" value="Unassembled WGS sequence"/>
</dbReference>
<feature type="domain" description="UspA" evidence="2">
    <location>
        <begin position="164"/>
        <end position="302"/>
    </location>
</feature>
<sequence length="304" mass="31026">MEDTVVTSSVPAPSGAVLAALDGSPADGPLLDWAADEAARLGAPLRLVTAVDPGIQLTPYDAIVTGAPNLSDQLETDAQRLLEAAAERAGARHPGLHVATSAPWGPAAASIVRMAEGARLVVVGAPARALLERILLGSVALPVVAHAPCPVAVIPADTEVMPPRSIVVGVDGSERSGRAVALAAQMAAASGAALTAVIAWHLEVVDGVVVTEPGTPRWDAVEQRYASRAHQVVDPVAASHPDLAIDVRVVHATAPVALHDVAEELDADRVVVGSRGVGGFRGLLLGSVSRRVIEQAGRVVVVSR</sequence>
<dbReference type="EMBL" id="BAABFX010000045">
    <property type="protein sequence ID" value="GAA4402166.1"/>
    <property type="molecule type" value="Genomic_DNA"/>
</dbReference>
<comment type="caution">
    <text evidence="3">The sequence shown here is derived from an EMBL/GenBank/DDBJ whole genome shotgun (WGS) entry which is preliminary data.</text>
</comment>
<evidence type="ECO:0000313" key="3">
    <source>
        <dbReference type="EMBL" id="GAA4402166.1"/>
    </source>
</evidence>
<evidence type="ECO:0000259" key="2">
    <source>
        <dbReference type="Pfam" id="PF00582"/>
    </source>
</evidence>
<dbReference type="CDD" id="cd00293">
    <property type="entry name" value="USP-like"/>
    <property type="match status" value="1"/>
</dbReference>
<dbReference type="PRINTS" id="PR01438">
    <property type="entry name" value="UNVRSLSTRESS"/>
</dbReference>
<dbReference type="InterPro" id="IPR006015">
    <property type="entry name" value="Universal_stress_UspA"/>
</dbReference>
<dbReference type="Gene3D" id="3.40.50.620">
    <property type="entry name" value="HUPs"/>
    <property type="match status" value="2"/>
</dbReference>
<feature type="domain" description="UspA" evidence="2">
    <location>
        <begin position="17"/>
        <end position="155"/>
    </location>
</feature>
<comment type="similarity">
    <text evidence="1">Belongs to the universal stress protein A family.</text>
</comment>
<dbReference type="PANTHER" id="PTHR46268">
    <property type="entry name" value="STRESS RESPONSE PROTEIN NHAX"/>
    <property type="match status" value="1"/>
</dbReference>
<dbReference type="InterPro" id="IPR014729">
    <property type="entry name" value="Rossmann-like_a/b/a_fold"/>
</dbReference>
<dbReference type="InterPro" id="IPR006016">
    <property type="entry name" value="UspA"/>
</dbReference>
<keyword evidence="4" id="KW-1185">Reference proteome</keyword>
<evidence type="ECO:0000256" key="1">
    <source>
        <dbReference type="ARBA" id="ARBA00008791"/>
    </source>
</evidence>
<dbReference type="RefSeq" id="WP_159900801.1">
    <property type="nucleotide sequence ID" value="NZ_BAABFX010000045.1"/>
</dbReference>
<dbReference type="PANTHER" id="PTHR46268:SF6">
    <property type="entry name" value="UNIVERSAL STRESS PROTEIN UP12"/>
    <property type="match status" value="1"/>
</dbReference>
<reference evidence="4" key="1">
    <citation type="journal article" date="2019" name="Int. J. Syst. Evol. Microbiol.">
        <title>The Global Catalogue of Microorganisms (GCM) 10K type strain sequencing project: providing services to taxonomists for standard genome sequencing and annotation.</title>
        <authorList>
            <consortium name="The Broad Institute Genomics Platform"/>
            <consortium name="The Broad Institute Genome Sequencing Center for Infectious Disease"/>
            <person name="Wu L."/>
            <person name="Ma J."/>
        </authorList>
    </citation>
    <scope>NUCLEOTIDE SEQUENCE [LARGE SCALE GENOMIC DNA]</scope>
    <source>
        <strain evidence="4">JCM 17738</strain>
    </source>
</reference>
<dbReference type="Pfam" id="PF00582">
    <property type="entry name" value="Usp"/>
    <property type="match status" value="2"/>
</dbReference>
<organism evidence="3 4">
    <name type="scientific">Ornithinibacter aureus</name>
    <dbReference type="NCBI Taxonomy" id="622664"/>
    <lineage>
        <taxon>Bacteria</taxon>
        <taxon>Bacillati</taxon>
        <taxon>Actinomycetota</taxon>
        <taxon>Actinomycetes</taxon>
        <taxon>Micrococcales</taxon>
        <taxon>Intrasporangiaceae</taxon>
        <taxon>Ornithinibacter</taxon>
    </lineage>
</organism>